<organism evidence="1">
    <name type="scientific">Zea mays</name>
    <name type="common">Maize</name>
    <dbReference type="NCBI Taxonomy" id="4577"/>
    <lineage>
        <taxon>Eukaryota</taxon>
        <taxon>Viridiplantae</taxon>
        <taxon>Streptophyta</taxon>
        <taxon>Embryophyta</taxon>
        <taxon>Tracheophyta</taxon>
        <taxon>Spermatophyta</taxon>
        <taxon>Magnoliopsida</taxon>
        <taxon>Liliopsida</taxon>
        <taxon>Poales</taxon>
        <taxon>Poaceae</taxon>
        <taxon>PACMAD clade</taxon>
        <taxon>Panicoideae</taxon>
        <taxon>Andropogonodae</taxon>
        <taxon>Andropogoneae</taxon>
        <taxon>Tripsacinae</taxon>
        <taxon>Zea</taxon>
    </lineage>
</organism>
<reference evidence="1" key="1">
    <citation type="journal article" date="2009" name="Plant Mol. Biol.">
        <title>Insights into corn genes derived from large-scale cDNA sequencing.</title>
        <authorList>
            <person name="Alexandrov N.N."/>
            <person name="Brover V.V."/>
            <person name="Freidin S."/>
            <person name="Troukhan M.E."/>
            <person name="Tatarinova T.V."/>
            <person name="Zhang H."/>
            <person name="Swaller T.J."/>
            <person name="Lu Y.P."/>
            <person name="Bouck J."/>
            <person name="Flavell R.B."/>
            <person name="Feldmann K.A."/>
        </authorList>
    </citation>
    <scope>NUCLEOTIDE SEQUENCE</scope>
</reference>
<protein>
    <submittedName>
        <fullName evidence="1">Uncharacterized protein</fullName>
    </submittedName>
</protein>
<dbReference type="AlphaFoldDB" id="B6UG41"/>
<accession>B6UG41</accession>
<dbReference type="EMBL" id="EU976206">
    <property type="protein sequence ID" value="ACG48324.1"/>
    <property type="molecule type" value="mRNA"/>
</dbReference>
<evidence type="ECO:0000313" key="1">
    <source>
        <dbReference type="EMBL" id="ACG48324.1"/>
    </source>
</evidence>
<proteinExistence type="evidence at transcript level"/>
<sequence>MPSEVGYGYTDITRPTRIILQRYSTANLLIAAILFSSPLDM</sequence>
<name>B6UG41_MAIZE</name>